<evidence type="ECO:0000256" key="1">
    <source>
        <dbReference type="SAM" id="MobiDB-lite"/>
    </source>
</evidence>
<comment type="caution">
    <text evidence="2">The sequence shown here is derived from an EMBL/GenBank/DDBJ whole genome shotgun (WGS) entry which is preliminary data.</text>
</comment>
<dbReference type="Proteomes" id="UP000093759">
    <property type="component" value="Unassembled WGS sequence"/>
</dbReference>
<name>A0A1A3U972_MYCSD</name>
<dbReference type="RefSeq" id="WP_065022650.1">
    <property type="nucleotide sequence ID" value="NZ_LZMF01000004.1"/>
</dbReference>
<dbReference type="EMBL" id="LZMF01000004">
    <property type="protein sequence ID" value="OBK91490.1"/>
    <property type="molecule type" value="Genomic_DNA"/>
</dbReference>
<evidence type="ECO:0000313" key="2">
    <source>
        <dbReference type="EMBL" id="OBK91490.1"/>
    </source>
</evidence>
<feature type="region of interest" description="Disordered" evidence="1">
    <location>
        <begin position="1"/>
        <end position="24"/>
    </location>
</feature>
<protein>
    <submittedName>
        <fullName evidence="2">Uncharacterized protein</fullName>
    </submittedName>
</protein>
<reference evidence="3" key="1">
    <citation type="submission" date="2016-06" db="EMBL/GenBank/DDBJ databases">
        <authorList>
            <person name="Sutton G."/>
            <person name="Brinkac L."/>
            <person name="Sanka R."/>
            <person name="Adams M."/>
            <person name="Lau E."/>
            <person name="Garcia-Basteiro A."/>
            <person name="Lopez-Varela E."/>
            <person name="Palencia S."/>
        </authorList>
    </citation>
    <scope>NUCLEOTIDE SEQUENCE [LARGE SCALE GENOMIC DNA]</scope>
    <source>
        <strain evidence="3">1274684.2</strain>
    </source>
</reference>
<accession>A0A1A3U972</accession>
<organism evidence="2 3">
    <name type="scientific">Mycolicibacter sinensis (strain JDM601)</name>
    <name type="common">Mycobacterium sinense</name>
    <dbReference type="NCBI Taxonomy" id="875328"/>
    <lineage>
        <taxon>Bacteria</taxon>
        <taxon>Bacillati</taxon>
        <taxon>Actinomycetota</taxon>
        <taxon>Actinomycetes</taxon>
        <taxon>Mycobacteriales</taxon>
        <taxon>Mycobacteriaceae</taxon>
        <taxon>Mycolicibacter</taxon>
    </lineage>
</organism>
<gene>
    <name evidence="2" type="ORF">A5648_14100</name>
</gene>
<evidence type="ECO:0000313" key="3">
    <source>
        <dbReference type="Proteomes" id="UP000093759"/>
    </source>
</evidence>
<dbReference type="AlphaFoldDB" id="A0A1A3U972"/>
<proteinExistence type="predicted"/>
<sequence length="69" mass="7973">MRRRRPQPPPEVAATADPTSWPQCDRWDGGTQPCSCWFGEHVRAENLDVDMFAVLGVHKCNKPFRYDEI</sequence>